<keyword evidence="1" id="KW-0472">Membrane</keyword>
<gene>
    <name evidence="2" type="ORF">A2690_04455</name>
</gene>
<proteinExistence type="predicted"/>
<keyword evidence="1" id="KW-0812">Transmembrane</keyword>
<keyword evidence="1" id="KW-1133">Transmembrane helix</keyword>
<dbReference type="Gene3D" id="1.10.1330.10">
    <property type="entry name" value="Dockerin domain"/>
    <property type="match status" value="1"/>
</dbReference>
<evidence type="ECO:0000313" key="3">
    <source>
        <dbReference type="Proteomes" id="UP000178372"/>
    </source>
</evidence>
<evidence type="ECO:0008006" key="4">
    <source>
        <dbReference type="Google" id="ProtNLM"/>
    </source>
</evidence>
<name>A0A1F7GAF2_9BACT</name>
<feature type="transmembrane region" description="Helical" evidence="1">
    <location>
        <begin position="6"/>
        <end position="27"/>
    </location>
</feature>
<dbReference type="InterPro" id="IPR036439">
    <property type="entry name" value="Dockerin_dom_sf"/>
</dbReference>
<protein>
    <recommendedName>
        <fullName evidence="4">Dockerin domain-containing protein</fullName>
    </recommendedName>
</protein>
<dbReference type="AlphaFoldDB" id="A0A1F7GAF2"/>
<accession>A0A1F7GAF2</accession>
<evidence type="ECO:0000256" key="1">
    <source>
        <dbReference type="SAM" id="Phobius"/>
    </source>
</evidence>
<dbReference type="SUPFAM" id="SSF63446">
    <property type="entry name" value="Type I dockerin domain"/>
    <property type="match status" value="1"/>
</dbReference>
<organism evidence="2 3">
    <name type="scientific">Candidatus Roizmanbacteria bacterium RIFCSPHIGHO2_01_FULL_39_12b</name>
    <dbReference type="NCBI Taxonomy" id="1802030"/>
    <lineage>
        <taxon>Bacteria</taxon>
        <taxon>Candidatus Roizmaniibacteriota</taxon>
    </lineage>
</organism>
<evidence type="ECO:0000313" key="2">
    <source>
        <dbReference type="EMBL" id="OGK15878.1"/>
    </source>
</evidence>
<sequence>MGRTYLVLSSVAAFAIIATVIVSFIIIQRNNSATEEGPTQGFTRLVTQKTANSTRSLGGECPTYQKGDFDCNGMIDLIDFDIWAGEFNDSSKNPRSDVNGDGKASLADYEVWRENYSK</sequence>
<dbReference type="GO" id="GO:0000272">
    <property type="term" value="P:polysaccharide catabolic process"/>
    <property type="evidence" value="ECO:0007669"/>
    <property type="project" value="InterPro"/>
</dbReference>
<dbReference type="Proteomes" id="UP000178372">
    <property type="component" value="Unassembled WGS sequence"/>
</dbReference>
<reference evidence="2 3" key="1">
    <citation type="journal article" date="2016" name="Nat. Commun.">
        <title>Thousands of microbial genomes shed light on interconnected biogeochemical processes in an aquifer system.</title>
        <authorList>
            <person name="Anantharaman K."/>
            <person name="Brown C.T."/>
            <person name="Hug L.A."/>
            <person name="Sharon I."/>
            <person name="Castelle C.J."/>
            <person name="Probst A.J."/>
            <person name="Thomas B.C."/>
            <person name="Singh A."/>
            <person name="Wilkins M.J."/>
            <person name="Karaoz U."/>
            <person name="Brodie E.L."/>
            <person name="Williams K.H."/>
            <person name="Hubbard S.S."/>
            <person name="Banfield J.F."/>
        </authorList>
    </citation>
    <scope>NUCLEOTIDE SEQUENCE [LARGE SCALE GENOMIC DNA]</scope>
</reference>
<dbReference type="EMBL" id="MFZF01000023">
    <property type="protein sequence ID" value="OGK15878.1"/>
    <property type="molecule type" value="Genomic_DNA"/>
</dbReference>
<comment type="caution">
    <text evidence="2">The sequence shown here is derived from an EMBL/GenBank/DDBJ whole genome shotgun (WGS) entry which is preliminary data.</text>
</comment>
<dbReference type="PROSITE" id="PS00018">
    <property type="entry name" value="EF_HAND_1"/>
    <property type="match status" value="1"/>
</dbReference>
<dbReference type="InterPro" id="IPR018247">
    <property type="entry name" value="EF_Hand_1_Ca_BS"/>
</dbReference>